<organism evidence="3 4">
    <name type="scientific">Pararge aegeria aegeria</name>
    <dbReference type="NCBI Taxonomy" id="348720"/>
    <lineage>
        <taxon>Eukaryota</taxon>
        <taxon>Metazoa</taxon>
        <taxon>Ecdysozoa</taxon>
        <taxon>Arthropoda</taxon>
        <taxon>Hexapoda</taxon>
        <taxon>Insecta</taxon>
        <taxon>Pterygota</taxon>
        <taxon>Neoptera</taxon>
        <taxon>Endopterygota</taxon>
        <taxon>Lepidoptera</taxon>
        <taxon>Glossata</taxon>
        <taxon>Ditrysia</taxon>
        <taxon>Papilionoidea</taxon>
        <taxon>Nymphalidae</taxon>
        <taxon>Satyrinae</taxon>
        <taxon>Satyrini</taxon>
        <taxon>Parargina</taxon>
        <taxon>Pararge</taxon>
    </lineage>
</organism>
<gene>
    <name evidence="3" type="primary">jg27435</name>
    <name evidence="3" type="ORF">PAEG_LOCUS9031</name>
</gene>
<dbReference type="Gene3D" id="3.40.50.1820">
    <property type="entry name" value="alpha/beta hydrolase"/>
    <property type="match status" value="1"/>
</dbReference>
<dbReference type="InterPro" id="IPR002018">
    <property type="entry name" value="CarbesteraseB"/>
</dbReference>
<comment type="caution">
    <text evidence="3">The sequence shown here is derived from an EMBL/GenBank/DDBJ whole genome shotgun (WGS) entry which is preliminary data.</text>
</comment>
<dbReference type="SUPFAM" id="SSF53474">
    <property type="entry name" value="alpha/beta-Hydrolases"/>
    <property type="match status" value="1"/>
</dbReference>
<dbReference type="PANTHER" id="PTHR45237">
    <property type="entry name" value="POSSIBLE PARA-NITROBENZYL ESTERASE"/>
    <property type="match status" value="1"/>
</dbReference>
<feature type="domain" description="Carboxylesterase type B" evidence="2">
    <location>
        <begin position="48"/>
        <end position="131"/>
    </location>
</feature>
<proteinExistence type="predicted"/>
<dbReference type="Proteomes" id="UP000838756">
    <property type="component" value="Unassembled WGS sequence"/>
</dbReference>
<evidence type="ECO:0000313" key="3">
    <source>
        <dbReference type="EMBL" id="CAH2229604.1"/>
    </source>
</evidence>
<dbReference type="InterPro" id="IPR029058">
    <property type="entry name" value="AB_hydrolase_fold"/>
</dbReference>
<protein>
    <submittedName>
        <fullName evidence="3">Jg27435 protein</fullName>
    </submittedName>
</protein>
<keyword evidence="4" id="KW-1185">Reference proteome</keyword>
<evidence type="ECO:0000256" key="1">
    <source>
        <dbReference type="ARBA" id="ARBA00023180"/>
    </source>
</evidence>
<keyword evidence="1" id="KW-0325">Glycoprotein</keyword>
<reference evidence="3" key="1">
    <citation type="submission" date="2022-03" db="EMBL/GenBank/DDBJ databases">
        <authorList>
            <person name="Lindestad O."/>
        </authorList>
    </citation>
    <scope>NUCLEOTIDE SEQUENCE</scope>
</reference>
<dbReference type="PANTHER" id="PTHR45237:SF2">
    <property type="entry name" value="POSSIBLE PARA-NITROBENZYL ESTERASE"/>
    <property type="match status" value="1"/>
</dbReference>
<sequence>MHYENIGNTKTAEHLCLNRYTFLSCLHRISASYSMWIPSEVSCENEDSRLVNIDQGPVRGYKEAEYGIYSFYGIPYANVPKGMDRFKAPLPPPEWKDPYEAVDKEIICPQANSTGLIHKSGRVQEQEDCLVASSNLPVWPPVHADWSPHMSLNQTFELRGSLLKERAIFWEDIYNKYYYNALSANPHTDP</sequence>
<name>A0A8S4R3Y7_9NEOP</name>
<evidence type="ECO:0000313" key="4">
    <source>
        <dbReference type="Proteomes" id="UP000838756"/>
    </source>
</evidence>
<evidence type="ECO:0000259" key="2">
    <source>
        <dbReference type="Pfam" id="PF00135"/>
    </source>
</evidence>
<dbReference type="EMBL" id="CAKXAJ010024731">
    <property type="protein sequence ID" value="CAH2229604.1"/>
    <property type="molecule type" value="Genomic_DNA"/>
</dbReference>
<dbReference type="AlphaFoldDB" id="A0A8S4R3Y7"/>
<dbReference type="Pfam" id="PF00135">
    <property type="entry name" value="COesterase"/>
    <property type="match status" value="1"/>
</dbReference>
<accession>A0A8S4R3Y7</accession>
<dbReference type="OrthoDB" id="3200163at2759"/>